<proteinExistence type="predicted"/>
<organism evidence="1 2">
    <name type="scientific">Candidatus Methanogaster sp</name>
    <dbReference type="NCBI Taxonomy" id="3386292"/>
    <lineage>
        <taxon>Archaea</taxon>
        <taxon>Methanobacteriati</taxon>
        <taxon>Methanobacteriota</taxon>
        <taxon>Stenosarchaea group</taxon>
        <taxon>Methanomicrobia</taxon>
        <taxon>Methanosarcinales</taxon>
        <taxon>ANME-2 cluster</taxon>
        <taxon>Candidatus Methanogasteraceae</taxon>
        <taxon>Candidatus Methanogaster</taxon>
    </lineage>
</organism>
<sequence length="320" mass="36612">MIKNLEIGNFKSIKNLELGCKKINLFIGGPNTGKSNILEALGILSFNPQIKLGDLIRFERMSNLFYDEDLDDGITIRADKGIFEMCFEQGRFKGKYHKNDMRPFHFDYDYDGQGGAGYSGDLPSIKFYRFAVRRDFPENVSDSLLPPFGANLLSVIMAHKDLKKTAASIFKPYGLRIVLKPQENKIDILKIREDVLISYPYSLTSDTLQRIIFYLTAIGSNKKSVLIFEEPESNLSPHHTKHLGERIAFDETNQYFIATHNLHLLRSILEKARKGKVAVFITYFEDYQTKVKCITDAQLSELTEGGYDPFFNPDSFIEED</sequence>
<reference evidence="1" key="1">
    <citation type="submission" date="2018-01" db="EMBL/GenBank/DDBJ databases">
        <authorList>
            <person name="Krukenberg V."/>
        </authorList>
    </citation>
    <scope>NUCLEOTIDE SEQUENCE</scope>
    <source>
        <strain evidence="1">E20ANME2</strain>
    </source>
</reference>
<dbReference type="Proteomes" id="UP000248329">
    <property type="component" value="Unassembled WGS sequence"/>
</dbReference>
<evidence type="ECO:0000313" key="2">
    <source>
        <dbReference type="Proteomes" id="UP000248329"/>
    </source>
</evidence>
<protein>
    <submittedName>
        <fullName evidence="1">Uncharacterized protein</fullName>
    </submittedName>
</protein>
<name>A0AC61L2R6_9EURY</name>
<comment type="caution">
    <text evidence="1">The sequence shown here is derived from an EMBL/GenBank/DDBJ whole genome shotgun (WGS) entry which is preliminary data.</text>
</comment>
<evidence type="ECO:0000313" key="1">
    <source>
        <dbReference type="EMBL" id="PXF60644.1"/>
    </source>
</evidence>
<accession>A0AC61L2R6</accession>
<gene>
    <name evidence="1" type="ORF">C4B59_08205</name>
</gene>
<dbReference type="EMBL" id="PQXF01000013">
    <property type="protein sequence ID" value="PXF60644.1"/>
    <property type="molecule type" value="Genomic_DNA"/>
</dbReference>